<dbReference type="Gene3D" id="1.10.10.10">
    <property type="entry name" value="Winged helix-like DNA-binding domain superfamily/Winged helix DNA-binding domain"/>
    <property type="match status" value="1"/>
</dbReference>
<dbReference type="InterPro" id="IPR013324">
    <property type="entry name" value="RNA_pol_sigma_r3/r4-like"/>
</dbReference>
<dbReference type="CDD" id="cd06171">
    <property type="entry name" value="Sigma70_r4"/>
    <property type="match status" value="1"/>
</dbReference>
<dbReference type="AlphaFoldDB" id="A0LWL9"/>
<organism evidence="9 10">
    <name type="scientific">Acidothermus cellulolyticus (strain ATCC 43068 / DSM 8971 / 11B)</name>
    <dbReference type="NCBI Taxonomy" id="351607"/>
    <lineage>
        <taxon>Bacteria</taxon>
        <taxon>Bacillati</taxon>
        <taxon>Actinomycetota</taxon>
        <taxon>Actinomycetes</taxon>
        <taxon>Acidothermales</taxon>
        <taxon>Acidothermaceae</taxon>
        <taxon>Acidothermus</taxon>
    </lineage>
</organism>
<dbReference type="Proteomes" id="UP000008221">
    <property type="component" value="Chromosome"/>
</dbReference>
<dbReference type="HOGENOM" id="CLU_047691_15_3_11"/>
<dbReference type="SUPFAM" id="SSF88946">
    <property type="entry name" value="Sigma2 domain of RNA polymerase sigma factors"/>
    <property type="match status" value="1"/>
</dbReference>
<dbReference type="GO" id="GO:0006352">
    <property type="term" value="P:DNA-templated transcription initiation"/>
    <property type="evidence" value="ECO:0007669"/>
    <property type="project" value="InterPro"/>
</dbReference>
<dbReference type="Pfam" id="PF04542">
    <property type="entry name" value="Sigma70_r2"/>
    <property type="match status" value="1"/>
</dbReference>
<dbReference type="EMBL" id="CP000481">
    <property type="protein sequence ID" value="ABK53829.1"/>
    <property type="molecule type" value="Genomic_DNA"/>
</dbReference>
<keyword evidence="5" id="KW-0804">Transcription</keyword>
<dbReference type="InterPro" id="IPR014325">
    <property type="entry name" value="RNA_pol_sigma-E_actinobac"/>
</dbReference>
<keyword evidence="3" id="KW-0731">Sigma factor</keyword>
<evidence type="ECO:0000313" key="9">
    <source>
        <dbReference type="EMBL" id="ABK53829.1"/>
    </source>
</evidence>
<evidence type="ECO:0000256" key="1">
    <source>
        <dbReference type="ARBA" id="ARBA00010641"/>
    </source>
</evidence>
<feature type="region of interest" description="Disordered" evidence="6">
    <location>
        <begin position="1"/>
        <end position="24"/>
    </location>
</feature>
<keyword evidence="4" id="KW-0238">DNA-binding</keyword>
<name>A0LWL9_ACIC1</name>
<dbReference type="GO" id="GO:0003677">
    <property type="term" value="F:DNA binding"/>
    <property type="evidence" value="ECO:0007669"/>
    <property type="project" value="UniProtKB-KW"/>
</dbReference>
<feature type="domain" description="RNA polymerase sigma factor 70 region 4 type 2" evidence="8">
    <location>
        <begin position="143"/>
        <end position="195"/>
    </location>
</feature>
<dbReference type="InterPro" id="IPR014284">
    <property type="entry name" value="RNA_pol_sigma-70_dom"/>
</dbReference>
<dbReference type="eggNOG" id="COG1595">
    <property type="taxonomic scope" value="Bacteria"/>
</dbReference>
<evidence type="ECO:0000256" key="2">
    <source>
        <dbReference type="ARBA" id="ARBA00023015"/>
    </source>
</evidence>
<evidence type="ECO:0000256" key="4">
    <source>
        <dbReference type="ARBA" id="ARBA00023125"/>
    </source>
</evidence>
<dbReference type="SUPFAM" id="SSF88659">
    <property type="entry name" value="Sigma3 and sigma4 domains of RNA polymerase sigma factors"/>
    <property type="match status" value="1"/>
</dbReference>
<dbReference type="InterPro" id="IPR036388">
    <property type="entry name" value="WH-like_DNA-bd_sf"/>
</dbReference>
<evidence type="ECO:0000313" key="10">
    <source>
        <dbReference type="Proteomes" id="UP000008221"/>
    </source>
</evidence>
<feature type="domain" description="RNA polymerase sigma-70 region 2" evidence="7">
    <location>
        <begin position="51"/>
        <end position="115"/>
    </location>
</feature>
<keyword evidence="10" id="KW-1185">Reference proteome</keyword>
<gene>
    <name evidence="9" type="ordered locus">Acel_2057</name>
</gene>
<evidence type="ECO:0000256" key="6">
    <source>
        <dbReference type="SAM" id="MobiDB-lite"/>
    </source>
</evidence>
<evidence type="ECO:0000256" key="3">
    <source>
        <dbReference type="ARBA" id="ARBA00023082"/>
    </source>
</evidence>
<dbReference type="Pfam" id="PF08281">
    <property type="entry name" value="Sigma70_r4_2"/>
    <property type="match status" value="1"/>
</dbReference>
<protein>
    <submittedName>
        <fullName evidence="9">RNA polymerase, sigma-24 subunit, ECF subfamily</fullName>
    </submittedName>
</protein>
<dbReference type="InterPro" id="IPR013249">
    <property type="entry name" value="RNA_pol_sigma70_r4_t2"/>
</dbReference>
<evidence type="ECO:0000256" key="5">
    <source>
        <dbReference type="ARBA" id="ARBA00023163"/>
    </source>
</evidence>
<sequence length="219" mass="24369">MTGGSNAPSVVCDGPPMNPRGRDYEDTAADVAAGGALDLRNAEREAALTWLFDRHYPELLRLAVLLGGGQEAEDLVTEAFCQLHRHWPRLRDPMAAPGYLRSVVCNLVRMHLRHLQVVRRHAEQRLPDSDSAESQVVLREDQREVMTALRRLPERQRQALVLRYWMDLREHEIAEAMGITTGAVKAHISRGMAALTRYLTASPALPAVPRSSAEVGVLP</sequence>
<dbReference type="NCBIfam" id="TIGR02983">
    <property type="entry name" value="SigE-fam_strep"/>
    <property type="match status" value="1"/>
</dbReference>
<dbReference type="NCBIfam" id="TIGR02937">
    <property type="entry name" value="sigma70-ECF"/>
    <property type="match status" value="1"/>
</dbReference>
<evidence type="ECO:0000259" key="7">
    <source>
        <dbReference type="Pfam" id="PF04542"/>
    </source>
</evidence>
<comment type="similarity">
    <text evidence="1">Belongs to the sigma-70 factor family. ECF subfamily.</text>
</comment>
<dbReference type="InterPro" id="IPR039425">
    <property type="entry name" value="RNA_pol_sigma-70-like"/>
</dbReference>
<dbReference type="OrthoDB" id="3294528at2"/>
<dbReference type="InterPro" id="IPR007627">
    <property type="entry name" value="RNA_pol_sigma70_r2"/>
</dbReference>
<dbReference type="STRING" id="351607.Acel_2057"/>
<dbReference type="InterPro" id="IPR013325">
    <property type="entry name" value="RNA_pol_sigma_r2"/>
</dbReference>
<evidence type="ECO:0000259" key="8">
    <source>
        <dbReference type="Pfam" id="PF08281"/>
    </source>
</evidence>
<dbReference type="PANTHER" id="PTHR43133">
    <property type="entry name" value="RNA POLYMERASE ECF-TYPE SIGMA FACTO"/>
    <property type="match status" value="1"/>
</dbReference>
<dbReference type="GO" id="GO:0016987">
    <property type="term" value="F:sigma factor activity"/>
    <property type="evidence" value="ECO:0007669"/>
    <property type="project" value="UniProtKB-KW"/>
</dbReference>
<accession>A0LWL9</accession>
<dbReference type="PANTHER" id="PTHR43133:SF50">
    <property type="entry name" value="ECF RNA POLYMERASE SIGMA FACTOR SIGM"/>
    <property type="match status" value="1"/>
</dbReference>
<reference evidence="9 10" key="1">
    <citation type="journal article" date="2009" name="Genome Res.">
        <title>Complete genome of the cellulolytic thermophile Acidothermus cellulolyticus 11B provides insights into its ecophysiological and evolutionary adaptations.</title>
        <authorList>
            <person name="Barabote R.D."/>
            <person name="Xie G."/>
            <person name="Leu D.H."/>
            <person name="Normand P."/>
            <person name="Necsulea A."/>
            <person name="Daubin V."/>
            <person name="Medigue C."/>
            <person name="Adney W.S."/>
            <person name="Xu X.C."/>
            <person name="Lapidus A."/>
            <person name="Parales R.E."/>
            <person name="Detter C."/>
            <person name="Pujic P."/>
            <person name="Bruce D."/>
            <person name="Lavire C."/>
            <person name="Challacombe J.F."/>
            <person name="Brettin T.S."/>
            <person name="Berry A.M."/>
        </authorList>
    </citation>
    <scope>NUCLEOTIDE SEQUENCE [LARGE SCALE GENOMIC DNA]</scope>
    <source>
        <strain evidence="10">ATCC 43068 / DSM 8971 / 11B</strain>
    </source>
</reference>
<dbReference type="InParanoid" id="A0LWL9"/>
<proteinExistence type="inferred from homology"/>
<dbReference type="KEGG" id="ace:Acel_2057"/>
<keyword evidence="2" id="KW-0805">Transcription regulation</keyword>
<dbReference type="Gene3D" id="1.10.1740.10">
    <property type="match status" value="1"/>
</dbReference>